<accession>A0A443RWM7</accession>
<dbReference type="Proteomes" id="UP000288716">
    <property type="component" value="Unassembled WGS sequence"/>
</dbReference>
<proteinExistence type="inferred from homology"/>
<gene>
    <name evidence="2" type="ORF">B4U80_14371</name>
</gene>
<comment type="caution">
    <text evidence="2">The sequence shown here is derived from an EMBL/GenBank/DDBJ whole genome shotgun (WGS) entry which is preliminary data.</text>
</comment>
<dbReference type="SUPFAM" id="SSF53474">
    <property type="entry name" value="alpha/beta-Hydrolases"/>
    <property type="match status" value="1"/>
</dbReference>
<dbReference type="InterPro" id="IPR001563">
    <property type="entry name" value="Peptidase_S10"/>
</dbReference>
<protein>
    <submittedName>
        <fullName evidence="2">Cathepsin A1-like protein</fullName>
    </submittedName>
</protein>
<dbReference type="Gene3D" id="3.40.50.1820">
    <property type="entry name" value="alpha/beta hydrolase"/>
    <property type="match status" value="1"/>
</dbReference>
<comment type="similarity">
    <text evidence="1">Belongs to the peptidase S10 family.</text>
</comment>
<dbReference type="OrthoDB" id="6428481at2759"/>
<dbReference type="GO" id="GO:0004185">
    <property type="term" value="F:serine-type carboxypeptidase activity"/>
    <property type="evidence" value="ECO:0007669"/>
    <property type="project" value="InterPro"/>
</dbReference>
<dbReference type="InterPro" id="IPR029058">
    <property type="entry name" value="AB_hydrolase_fold"/>
</dbReference>
<dbReference type="VEuPathDB" id="VectorBase:LDEU012253"/>
<dbReference type="Pfam" id="PF00450">
    <property type="entry name" value="Peptidase_S10"/>
    <property type="match status" value="1"/>
</dbReference>
<evidence type="ECO:0000256" key="1">
    <source>
        <dbReference type="ARBA" id="ARBA00009431"/>
    </source>
</evidence>
<dbReference type="EMBL" id="NCKV01022684">
    <property type="protein sequence ID" value="RWS19787.1"/>
    <property type="molecule type" value="Genomic_DNA"/>
</dbReference>
<reference evidence="2 3" key="1">
    <citation type="journal article" date="2018" name="Gigascience">
        <title>Genomes of trombidid mites reveal novel predicted allergens and laterally-transferred genes associated with secondary metabolism.</title>
        <authorList>
            <person name="Dong X."/>
            <person name="Chaisiri K."/>
            <person name="Xia D."/>
            <person name="Armstrong S.D."/>
            <person name="Fang Y."/>
            <person name="Donnelly M.J."/>
            <person name="Kadowaki T."/>
            <person name="McGarry J.W."/>
            <person name="Darby A.C."/>
            <person name="Makepeace B.L."/>
        </authorList>
    </citation>
    <scope>NUCLEOTIDE SEQUENCE [LARGE SCALE GENOMIC DNA]</scope>
    <source>
        <strain evidence="2">UoL-UT</strain>
    </source>
</reference>
<organism evidence="2 3">
    <name type="scientific">Leptotrombidium deliense</name>
    <dbReference type="NCBI Taxonomy" id="299467"/>
    <lineage>
        <taxon>Eukaryota</taxon>
        <taxon>Metazoa</taxon>
        <taxon>Ecdysozoa</taxon>
        <taxon>Arthropoda</taxon>
        <taxon>Chelicerata</taxon>
        <taxon>Arachnida</taxon>
        <taxon>Acari</taxon>
        <taxon>Acariformes</taxon>
        <taxon>Trombidiformes</taxon>
        <taxon>Prostigmata</taxon>
        <taxon>Anystina</taxon>
        <taxon>Parasitengona</taxon>
        <taxon>Trombiculoidea</taxon>
        <taxon>Trombiculidae</taxon>
        <taxon>Leptotrombidium</taxon>
    </lineage>
</organism>
<name>A0A443RWM7_9ACAR</name>
<keyword evidence="3" id="KW-1185">Reference proteome</keyword>
<sequence>MSLHYKSKNLAGLRIGFSYTEHEANYCKHNEQCFDDLYNVLQQFYKLFLEMKSNDLYITGQPLL</sequence>
<dbReference type="AlphaFoldDB" id="A0A443RWM7"/>
<evidence type="ECO:0000313" key="3">
    <source>
        <dbReference type="Proteomes" id="UP000288716"/>
    </source>
</evidence>
<dbReference type="GO" id="GO:0006508">
    <property type="term" value="P:proteolysis"/>
    <property type="evidence" value="ECO:0007669"/>
    <property type="project" value="InterPro"/>
</dbReference>
<evidence type="ECO:0000313" key="2">
    <source>
        <dbReference type="EMBL" id="RWS19787.1"/>
    </source>
</evidence>